<keyword evidence="10" id="KW-1185">Reference proteome</keyword>
<dbReference type="PANTHER" id="PTHR24241">
    <property type="entry name" value="NEUROPEPTIDE RECEPTOR-RELATED G-PROTEIN COUPLED RECEPTOR"/>
    <property type="match status" value="1"/>
</dbReference>
<evidence type="ECO:0000256" key="1">
    <source>
        <dbReference type="ARBA" id="ARBA00004651"/>
    </source>
</evidence>
<evidence type="ECO:0000256" key="7">
    <source>
        <dbReference type="SAM" id="Phobius"/>
    </source>
</evidence>
<gene>
    <name evidence="9" type="ORF">PMEA_00020227</name>
</gene>
<feature type="transmembrane region" description="Helical" evidence="7">
    <location>
        <begin position="20"/>
        <end position="46"/>
    </location>
</feature>
<keyword evidence="4 7" id="KW-1133">Transmembrane helix</keyword>
<protein>
    <recommendedName>
        <fullName evidence="8">G-protein coupled receptors family 1 profile domain-containing protein</fullName>
    </recommendedName>
</protein>
<dbReference type="GO" id="GO:0005886">
    <property type="term" value="C:plasma membrane"/>
    <property type="evidence" value="ECO:0007669"/>
    <property type="project" value="UniProtKB-SubCell"/>
</dbReference>
<accession>A0AAU9XAR9</accession>
<keyword evidence="6" id="KW-0675">Receptor</keyword>
<keyword evidence="3 7" id="KW-0812">Transmembrane</keyword>
<keyword evidence="2" id="KW-1003">Cell membrane</keyword>
<evidence type="ECO:0000256" key="5">
    <source>
        <dbReference type="ARBA" id="ARBA00023136"/>
    </source>
</evidence>
<dbReference type="PANTHER" id="PTHR24241:SF76">
    <property type="entry name" value="NEUROPEPTIDE SIFAMIDE RECEPTOR"/>
    <property type="match status" value="1"/>
</dbReference>
<proteinExistence type="predicted"/>
<evidence type="ECO:0000256" key="2">
    <source>
        <dbReference type="ARBA" id="ARBA00022475"/>
    </source>
</evidence>
<reference evidence="9 10" key="1">
    <citation type="submission" date="2022-05" db="EMBL/GenBank/DDBJ databases">
        <authorList>
            <consortium name="Genoscope - CEA"/>
            <person name="William W."/>
        </authorList>
    </citation>
    <scope>NUCLEOTIDE SEQUENCE [LARGE SCALE GENOMIC DNA]</scope>
</reference>
<dbReference type="Gene3D" id="1.20.1070.10">
    <property type="entry name" value="Rhodopsin 7-helix transmembrane proteins"/>
    <property type="match status" value="1"/>
</dbReference>
<evidence type="ECO:0000256" key="6">
    <source>
        <dbReference type="ARBA" id="ARBA00023170"/>
    </source>
</evidence>
<dbReference type="SUPFAM" id="SSF81321">
    <property type="entry name" value="Family A G protein-coupled receptor-like"/>
    <property type="match status" value="1"/>
</dbReference>
<dbReference type="Proteomes" id="UP001159428">
    <property type="component" value="Unassembled WGS sequence"/>
</dbReference>
<dbReference type="AlphaFoldDB" id="A0AAU9XAR9"/>
<evidence type="ECO:0000256" key="4">
    <source>
        <dbReference type="ARBA" id="ARBA00022989"/>
    </source>
</evidence>
<evidence type="ECO:0000256" key="3">
    <source>
        <dbReference type="ARBA" id="ARBA00022692"/>
    </source>
</evidence>
<keyword evidence="5 7" id="KW-0472">Membrane</keyword>
<name>A0AAU9XAR9_9CNID</name>
<feature type="domain" description="G-protein coupled receptors family 1 profile" evidence="8">
    <location>
        <begin position="37"/>
        <end position="315"/>
    </location>
</feature>
<dbReference type="PRINTS" id="PR00237">
    <property type="entry name" value="GPCRRHODOPSN"/>
</dbReference>
<organism evidence="9 10">
    <name type="scientific">Pocillopora meandrina</name>
    <dbReference type="NCBI Taxonomy" id="46732"/>
    <lineage>
        <taxon>Eukaryota</taxon>
        <taxon>Metazoa</taxon>
        <taxon>Cnidaria</taxon>
        <taxon>Anthozoa</taxon>
        <taxon>Hexacorallia</taxon>
        <taxon>Scleractinia</taxon>
        <taxon>Astrocoeniina</taxon>
        <taxon>Pocilloporidae</taxon>
        <taxon>Pocillopora</taxon>
    </lineage>
</organism>
<comment type="caution">
    <text evidence="9">The sequence shown here is derived from an EMBL/GenBank/DDBJ whole genome shotgun (WGS) entry which is preliminary data.</text>
</comment>
<feature type="transmembrane region" description="Helical" evidence="7">
    <location>
        <begin position="95"/>
        <end position="116"/>
    </location>
</feature>
<dbReference type="PROSITE" id="PS50262">
    <property type="entry name" value="G_PROTEIN_RECEP_F1_2"/>
    <property type="match status" value="1"/>
</dbReference>
<dbReference type="EMBL" id="CALNXJ010000037">
    <property type="protein sequence ID" value="CAH3142779.1"/>
    <property type="molecule type" value="Genomic_DNA"/>
</dbReference>
<dbReference type="InterPro" id="IPR000276">
    <property type="entry name" value="GPCR_Rhodpsn"/>
</dbReference>
<feature type="transmembrane region" description="Helical" evidence="7">
    <location>
        <begin position="212"/>
        <end position="236"/>
    </location>
</feature>
<comment type="subcellular location">
    <subcellularLocation>
        <location evidence="1">Cell membrane</location>
        <topology evidence="1">Multi-pass membrane protein</topology>
    </subcellularLocation>
</comment>
<dbReference type="GO" id="GO:0042277">
    <property type="term" value="F:peptide binding"/>
    <property type="evidence" value="ECO:0007669"/>
    <property type="project" value="TreeGrafter"/>
</dbReference>
<evidence type="ECO:0000259" key="8">
    <source>
        <dbReference type="PROSITE" id="PS50262"/>
    </source>
</evidence>
<dbReference type="GO" id="GO:0032870">
    <property type="term" value="P:cellular response to hormone stimulus"/>
    <property type="evidence" value="ECO:0007669"/>
    <property type="project" value="TreeGrafter"/>
</dbReference>
<dbReference type="CDD" id="cd00637">
    <property type="entry name" value="7tm_classA_rhodopsin-like"/>
    <property type="match status" value="1"/>
</dbReference>
<sequence length="365" mass="41888">MGGDRYAEIKALEMERKMYFSTLFIISMTLLALGIVANVIVCFGLYRCRNSRSPTKLSQFFIVQLAITDLVYRAVSVIREKEDKKQDLSSKHCKIAIFSQFSCAAVLFVLLTAIALDRYVHILYPLQSLTMNTRKYLTIFSIWLYAFLISSGFIASATPASKIFKFPRPTIPYSSRNLTTNNSKSFEYKPLHTHCVPGVSGSRERKVAFTMYFVFAFLFQLFLIVLFYTKITIFLWKRTKKNNTVNRSAAKAKLRAIQMFILVVFSFLISWGPIMILDMYASYSIKRLGVFHKFPLRPLFDCVSQTSSILNPFIYAFGDANFKRGLHLCFRRRQGGGQITRVLPATVKESYVEMSNQLSPSIRVQ</sequence>
<feature type="transmembrane region" description="Helical" evidence="7">
    <location>
        <begin position="136"/>
        <end position="158"/>
    </location>
</feature>
<dbReference type="InterPro" id="IPR017452">
    <property type="entry name" value="GPCR_Rhodpsn_7TM"/>
</dbReference>
<dbReference type="Pfam" id="PF00001">
    <property type="entry name" value="7tm_1"/>
    <property type="match status" value="2"/>
</dbReference>
<dbReference type="GO" id="GO:0004930">
    <property type="term" value="F:G protein-coupled receptor activity"/>
    <property type="evidence" value="ECO:0007669"/>
    <property type="project" value="InterPro"/>
</dbReference>
<evidence type="ECO:0000313" key="9">
    <source>
        <dbReference type="EMBL" id="CAH3142779.1"/>
    </source>
</evidence>
<evidence type="ECO:0000313" key="10">
    <source>
        <dbReference type="Proteomes" id="UP001159428"/>
    </source>
</evidence>
<feature type="transmembrane region" description="Helical" evidence="7">
    <location>
        <begin position="256"/>
        <end position="277"/>
    </location>
</feature>